<dbReference type="InterPro" id="IPR011013">
    <property type="entry name" value="Gal_mutarotase_sf_dom"/>
</dbReference>
<name>A0A429ZYL8_9ENTE</name>
<evidence type="ECO:0000256" key="3">
    <source>
        <dbReference type="ARBA" id="ARBA00023235"/>
    </source>
</evidence>
<dbReference type="GO" id="GO:0033499">
    <property type="term" value="P:galactose catabolic process via UDP-galactose, Leloir pathway"/>
    <property type="evidence" value="ECO:0007669"/>
    <property type="project" value="TreeGrafter"/>
</dbReference>
<evidence type="ECO:0000256" key="1">
    <source>
        <dbReference type="ARBA" id="ARBA00006206"/>
    </source>
</evidence>
<dbReference type="AlphaFoldDB" id="A0A429ZYL8"/>
<dbReference type="Gene3D" id="2.70.98.10">
    <property type="match status" value="1"/>
</dbReference>
<dbReference type="EMBL" id="NGJS01000006">
    <property type="protein sequence ID" value="RST99079.1"/>
    <property type="molecule type" value="Genomic_DNA"/>
</dbReference>
<dbReference type="SUPFAM" id="SSF74650">
    <property type="entry name" value="Galactose mutarotase-like"/>
    <property type="match status" value="1"/>
</dbReference>
<dbReference type="PANTHER" id="PTHR10091">
    <property type="entry name" value="ALDOSE-1-EPIMERASE"/>
    <property type="match status" value="1"/>
</dbReference>
<evidence type="ECO:0000256" key="2">
    <source>
        <dbReference type="ARBA" id="ARBA00014165"/>
    </source>
</evidence>
<comment type="similarity">
    <text evidence="1">Belongs to the aldose epimerase family.</text>
</comment>
<dbReference type="InterPro" id="IPR014718">
    <property type="entry name" value="GH-type_carb-bd"/>
</dbReference>
<evidence type="ECO:0000256" key="4">
    <source>
        <dbReference type="ARBA" id="ARBA00023277"/>
    </source>
</evidence>
<dbReference type="GO" id="GO:0004034">
    <property type="term" value="F:aldose 1-epimerase activity"/>
    <property type="evidence" value="ECO:0007669"/>
    <property type="project" value="TreeGrafter"/>
</dbReference>
<dbReference type="CDD" id="cd09019">
    <property type="entry name" value="galactose_mutarotase_like"/>
    <property type="match status" value="1"/>
</dbReference>
<dbReference type="PROSITE" id="PS00545">
    <property type="entry name" value="ALDOSE_1_EPIMERASE"/>
    <property type="match status" value="1"/>
</dbReference>
<proteinExistence type="inferred from homology"/>
<dbReference type="PANTHER" id="PTHR10091:SF0">
    <property type="entry name" value="GALACTOSE MUTAROTASE"/>
    <property type="match status" value="1"/>
</dbReference>
<keyword evidence="3" id="KW-0413">Isomerase</keyword>
<dbReference type="Proteomes" id="UP000287857">
    <property type="component" value="Unassembled WGS sequence"/>
</dbReference>
<dbReference type="InterPro" id="IPR018052">
    <property type="entry name" value="Ald1_epimerase_CS"/>
</dbReference>
<sequence>METAYHVVEDQETGIHYITLENGPLKAVFVDFGARMHQFFVPDKNGVAENIFLSLDTPQEILADTAQFGATVGPVAGRIKQASWGNLQLERNQGEHHIHGGSQGWWCRFWSFTFDQTNDSVSVTFHLKDSLSGYPGPISVDNTYELTHSGITMTTRCHAAQTTIVNPTNHVYFNLSGNSKRDITEHVLTVHSLKRLELTENKIPTGKLLSNVGSPYDFYNQTRLADNLAHLPSGIDDAYLLNGDSPQIRLVDPESGRSLTISTNRQAVVIFSTTGFNDTFKVNGQPMFSHAGLALETQELPDIIHHPEWGSIDLPKNQEKIFITRYTVR</sequence>
<keyword evidence="4" id="KW-0119">Carbohydrate metabolism</keyword>
<dbReference type="RefSeq" id="WP_125983709.1">
    <property type="nucleotide sequence ID" value="NZ_NGJS01000006.1"/>
</dbReference>
<gene>
    <name evidence="7" type="ORF">CBF37_05285</name>
</gene>
<evidence type="ECO:0000256" key="5">
    <source>
        <dbReference type="ARBA" id="ARBA00032300"/>
    </source>
</evidence>
<evidence type="ECO:0000313" key="8">
    <source>
        <dbReference type="Proteomes" id="UP000287857"/>
    </source>
</evidence>
<reference evidence="7 8" key="1">
    <citation type="submission" date="2017-05" db="EMBL/GenBank/DDBJ databases">
        <title>Vagococcus spp. assemblies.</title>
        <authorList>
            <person name="Gulvik C.A."/>
        </authorList>
    </citation>
    <scope>NUCLEOTIDE SEQUENCE [LARGE SCALE GENOMIC DNA]</scope>
    <source>
        <strain evidence="7 8">SS1995</strain>
    </source>
</reference>
<dbReference type="InterPro" id="IPR047215">
    <property type="entry name" value="Galactose_mutarotase-like"/>
</dbReference>
<protein>
    <recommendedName>
        <fullName evidence="2">Aldose 1-epimerase</fullName>
    </recommendedName>
    <alternativeName>
        <fullName evidence="6">Galactose mutarotase</fullName>
    </alternativeName>
    <alternativeName>
        <fullName evidence="5">Type-1 mutarotase</fullName>
    </alternativeName>
</protein>
<dbReference type="GO" id="GO:0030246">
    <property type="term" value="F:carbohydrate binding"/>
    <property type="evidence" value="ECO:0007669"/>
    <property type="project" value="InterPro"/>
</dbReference>
<dbReference type="OrthoDB" id="9779408at2"/>
<keyword evidence="8" id="KW-1185">Reference proteome</keyword>
<dbReference type="GO" id="GO:0006006">
    <property type="term" value="P:glucose metabolic process"/>
    <property type="evidence" value="ECO:0007669"/>
    <property type="project" value="TreeGrafter"/>
</dbReference>
<evidence type="ECO:0000313" key="7">
    <source>
        <dbReference type="EMBL" id="RST99079.1"/>
    </source>
</evidence>
<organism evidence="7 8">
    <name type="scientific">Vagococcus vulneris</name>
    <dbReference type="NCBI Taxonomy" id="1977869"/>
    <lineage>
        <taxon>Bacteria</taxon>
        <taxon>Bacillati</taxon>
        <taxon>Bacillota</taxon>
        <taxon>Bacilli</taxon>
        <taxon>Lactobacillales</taxon>
        <taxon>Enterococcaceae</taxon>
        <taxon>Vagococcus</taxon>
    </lineage>
</organism>
<evidence type="ECO:0000256" key="6">
    <source>
        <dbReference type="ARBA" id="ARBA00033373"/>
    </source>
</evidence>
<accession>A0A429ZYL8</accession>
<dbReference type="Pfam" id="PF01263">
    <property type="entry name" value="Aldose_epim"/>
    <property type="match status" value="1"/>
</dbReference>
<dbReference type="InterPro" id="IPR008183">
    <property type="entry name" value="Aldose_1/G6P_1-epimerase"/>
</dbReference>
<comment type="caution">
    <text evidence="7">The sequence shown here is derived from an EMBL/GenBank/DDBJ whole genome shotgun (WGS) entry which is preliminary data.</text>
</comment>